<dbReference type="GO" id="GO:0005525">
    <property type="term" value="F:GTP binding"/>
    <property type="evidence" value="ECO:0007669"/>
    <property type="project" value="UniProtKB-KW"/>
</dbReference>
<dbReference type="EC" id="3.5.4.16" evidence="5"/>
<dbReference type="InterPro" id="IPR043133">
    <property type="entry name" value="GTP-CH-I_C/QueF"/>
</dbReference>
<sequence>MPTTKPPTPAALSMDEDLPMTPGAALRVVHEPDTGIDLEAAERAAGELLRALGISTDSESLSGTPGRMARAYAELFTPRPFDLTTFPNEEGYDELVLARAIPVRSVCEHHLLPFTGVAHVGYLPGQRILGLSKLARIVEHFACRPQVQERLTKQVADWLGEHLQPKGVGVVIEAEHTCMTLRGVQATGAHTVTSTLLGTLRADARARHEFFALTGVNGA</sequence>
<evidence type="ECO:0000313" key="8">
    <source>
        <dbReference type="Proteomes" id="UP000550714"/>
    </source>
</evidence>
<dbReference type="AlphaFoldDB" id="A0A839RZP6"/>
<evidence type="ECO:0000256" key="1">
    <source>
        <dbReference type="ARBA" id="ARBA00001052"/>
    </source>
</evidence>
<dbReference type="PANTHER" id="PTHR11109:SF7">
    <property type="entry name" value="GTP CYCLOHYDROLASE 1"/>
    <property type="match status" value="1"/>
</dbReference>
<dbReference type="GO" id="GO:0005737">
    <property type="term" value="C:cytoplasm"/>
    <property type="evidence" value="ECO:0007669"/>
    <property type="project" value="TreeGrafter"/>
</dbReference>
<evidence type="ECO:0000256" key="3">
    <source>
        <dbReference type="ARBA" id="ARBA00022563"/>
    </source>
</evidence>
<keyword evidence="5" id="KW-0342">GTP-binding</keyword>
<keyword evidence="5" id="KW-0479">Metal-binding</keyword>
<comment type="subunit">
    <text evidence="5">Homopolymer.</text>
</comment>
<comment type="catalytic activity">
    <reaction evidence="1 5">
        <text>GTP + H2O = 7,8-dihydroneopterin 3'-triphosphate + formate + H(+)</text>
        <dbReference type="Rhea" id="RHEA:17473"/>
        <dbReference type="ChEBI" id="CHEBI:15377"/>
        <dbReference type="ChEBI" id="CHEBI:15378"/>
        <dbReference type="ChEBI" id="CHEBI:15740"/>
        <dbReference type="ChEBI" id="CHEBI:37565"/>
        <dbReference type="ChEBI" id="CHEBI:58462"/>
        <dbReference type="EC" id="3.5.4.16"/>
    </reaction>
</comment>
<dbReference type="Pfam" id="PF01227">
    <property type="entry name" value="GTP_cyclohydroI"/>
    <property type="match status" value="1"/>
</dbReference>
<dbReference type="NCBIfam" id="TIGR00063">
    <property type="entry name" value="folE"/>
    <property type="match status" value="1"/>
</dbReference>
<feature type="domain" description="GTP cyclohydrolase I" evidence="6">
    <location>
        <begin position="42"/>
        <end position="213"/>
    </location>
</feature>
<feature type="binding site" evidence="5">
    <location>
        <position position="107"/>
    </location>
    <ligand>
        <name>Zn(2+)</name>
        <dbReference type="ChEBI" id="CHEBI:29105"/>
    </ligand>
</feature>
<dbReference type="InterPro" id="IPR018234">
    <property type="entry name" value="GTP_CycHdrlase_I_CS"/>
</dbReference>
<name>A0A839RZP6_9PSEU</name>
<feature type="binding site" evidence="5">
    <location>
        <position position="178"/>
    </location>
    <ligand>
        <name>Zn(2+)</name>
        <dbReference type="ChEBI" id="CHEBI:29105"/>
    </ligand>
</feature>
<dbReference type="UniPathway" id="UPA00848">
    <property type="reaction ID" value="UER00151"/>
</dbReference>
<accession>A0A839RZP6</accession>
<dbReference type="NCBIfam" id="NF006825">
    <property type="entry name" value="PRK09347.1-2"/>
    <property type="match status" value="1"/>
</dbReference>
<dbReference type="EMBL" id="JACHWU010000002">
    <property type="protein sequence ID" value="MBB3050946.1"/>
    <property type="molecule type" value="Genomic_DNA"/>
</dbReference>
<evidence type="ECO:0000256" key="5">
    <source>
        <dbReference type="HAMAP-Rule" id="MF_00223"/>
    </source>
</evidence>
<comment type="pathway">
    <text evidence="2 5">Cofactor biosynthesis; 7,8-dihydroneopterin triphosphate biosynthesis; 7,8-dihydroneopterin triphosphate from GTP: step 1/1.</text>
</comment>
<dbReference type="HAMAP" id="MF_00223">
    <property type="entry name" value="FolE"/>
    <property type="match status" value="1"/>
</dbReference>
<dbReference type="GO" id="GO:0046654">
    <property type="term" value="P:tetrahydrofolate biosynthetic process"/>
    <property type="evidence" value="ECO:0007669"/>
    <property type="project" value="UniProtKB-UniRule"/>
</dbReference>
<keyword evidence="3 5" id="KW-0554">One-carbon metabolism</keyword>
<gene>
    <name evidence="5" type="primary">folE</name>
    <name evidence="7" type="ORF">FHS23_001969</name>
</gene>
<dbReference type="Proteomes" id="UP000550714">
    <property type="component" value="Unassembled WGS sequence"/>
</dbReference>
<dbReference type="FunFam" id="3.30.1130.10:FF:000001">
    <property type="entry name" value="GTP cyclohydrolase 1"/>
    <property type="match status" value="1"/>
</dbReference>
<dbReference type="GO" id="GO:0003934">
    <property type="term" value="F:GTP cyclohydrolase I activity"/>
    <property type="evidence" value="ECO:0007669"/>
    <property type="project" value="UniProtKB-UniRule"/>
</dbReference>
<organism evidence="7 8">
    <name type="scientific">Prauserella isguenensis</name>
    <dbReference type="NCBI Taxonomy" id="1470180"/>
    <lineage>
        <taxon>Bacteria</taxon>
        <taxon>Bacillati</taxon>
        <taxon>Actinomycetota</taxon>
        <taxon>Actinomycetes</taxon>
        <taxon>Pseudonocardiales</taxon>
        <taxon>Pseudonocardiaceae</taxon>
        <taxon>Prauserella</taxon>
    </lineage>
</organism>
<dbReference type="PROSITE" id="PS00860">
    <property type="entry name" value="GTP_CYCLOHYDROL_1_2"/>
    <property type="match status" value="1"/>
</dbReference>
<evidence type="ECO:0000259" key="6">
    <source>
        <dbReference type="Pfam" id="PF01227"/>
    </source>
</evidence>
<proteinExistence type="inferred from homology"/>
<reference evidence="7 8" key="1">
    <citation type="submission" date="2020-08" db="EMBL/GenBank/DDBJ databases">
        <title>Genomic Encyclopedia of Type Strains, Phase III (KMG-III): the genomes of soil and plant-associated and newly described type strains.</title>
        <authorList>
            <person name="Whitman W."/>
        </authorList>
    </citation>
    <scope>NUCLEOTIDE SEQUENCE [LARGE SCALE GENOMIC DNA]</scope>
    <source>
        <strain evidence="7 8">CECT 8577</strain>
    </source>
</reference>
<dbReference type="SUPFAM" id="SSF55620">
    <property type="entry name" value="Tetrahydrobiopterin biosynthesis enzymes-like"/>
    <property type="match status" value="1"/>
</dbReference>
<comment type="similarity">
    <text evidence="5">Belongs to the GTP cyclohydrolase I family.</text>
</comment>
<dbReference type="Gene3D" id="1.10.286.10">
    <property type="match status" value="1"/>
</dbReference>
<dbReference type="GO" id="GO:0006729">
    <property type="term" value="P:tetrahydrobiopterin biosynthetic process"/>
    <property type="evidence" value="ECO:0007669"/>
    <property type="project" value="TreeGrafter"/>
</dbReference>
<dbReference type="InterPro" id="IPR020602">
    <property type="entry name" value="GTP_CycHdrlase_I_dom"/>
</dbReference>
<comment type="caution">
    <text evidence="7">The sequence shown here is derived from an EMBL/GenBank/DDBJ whole genome shotgun (WGS) entry which is preliminary data.</text>
</comment>
<dbReference type="NCBIfam" id="NF006826">
    <property type="entry name" value="PRK09347.1-3"/>
    <property type="match status" value="1"/>
</dbReference>
<keyword evidence="5" id="KW-0547">Nucleotide-binding</keyword>
<evidence type="ECO:0000256" key="4">
    <source>
        <dbReference type="ARBA" id="ARBA00022801"/>
    </source>
</evidence>
<dbReference type="GO" id="GO:0008270">
    <property type="term" value="F:zinc ion binding"/>
    <property type="evidence" value="ECO:0007669"/>
    <property type="project" value="UniProtKB-UniRule"/>
</dbReference>
<keyword evidence="4 5" id="KW-0378">Hydrolase</keyword>
<dbReference type="PANTHER" id="PTHR11109">
    <property type="entry name" value="GTP CYCLOHYDROLASE I"/>
    <property type="match status" value="1"/>
</dbReference>
<keyword evidence="5" id="KW-0862">Zinc</keyword>
<dbReference type="InterPro" id="IPR001474">
    <property type="entry name" value="GTP_CycHdrlase_I"/>
</dbReference>
<keyword evidence="8" id="KW-1185">Reference proteome</keyword>
<evidence type="ECO:0000313" key="7">
    <source>
        <dbReference type="EMBL" id="MBB3050946.1"/>
    </source>
</evidence>
<dbReference type="InterPro" id="IPR043134">
    <property type="entry name" value="GTP-CH-I_N"/>
</dbReference>
<dbReference type="Gene3D" id="3.30.1130.10">
    <property type="match status" value="1"/>
</dbReference>
<feature type="binding site" evidence="5">
    <location>
        <position position="110"/>
    </location>
    <ligand>
        <name>Zn(2+)</name>
        <dbReference type="ChEBI" id="CHEBI:29105"/>
    </ligand>
</feature>
<dbReference type="GO" id="GO:0006730">
    <property type="term" value="P:one-carbon metabolic process"/>
    <property type="evidence" value="ECO:0007669"/>
    <property type="project" value="UniProtKB-UniRule"/>
</dbReference>
<evidence type="ECO:0000256" key="2">
    <source>
        <dbReference type="ARBA" id="ARBA00005080"/>
    </source>
</evidence>
<protein>
    <recommendedName>
        <fullName evidence="5">GTP cyclohydrolase 1</fullName>
        <ecNumber evidence="5">3.5.4.16</ecNumber>
    </recommendedName>
    <alternativeName>
        <fullName evidence="5">GTP cyclohydrolase I</fullName>
        <shortName evidence="5">GTP-CH-I</shortName>
    </alternativeName>
</protein>